<keyword evidence="5 6" id="KW-0472">Membrane</keyword>
<dbReference type="PANTHER" id="PTHR11040:SF69">
    <property type="entry name" value="ZINC-REGULATED TRANSPORTER 2"/>
    <property type="match status" value="1"/>
</dbReference>
<dbReference type="Pfam" id="PF04525">
    <property type="entry name" value="LOR"/>
    <property type="match status" value="1"/>
</dbReference>
<dbReference type="PANTHER" id="PTHR11040">
    <property type="entry name" value="ZINC/IRON TRANSPORTER"/>
    <property type="match status" value="1"/>
</dbReference>
<dbReference type="GO" id="GO:0071578">
    <property type="term" value="P:zinc ion import across plasma membrane"/>
    <property type="evidence" value="ECO:0007669"/>
    <property type="project" value="TreeGrafter"/>
</dbReference>
<dbReference type="GO" id="GO:0005886">
    <property type="term" value="C:plasma membrane"/>
    <property type="evidence" value="ECO:0007669"/>
    <property type="project" value="TreeGrafter"/>
</dbReference>
<keyword evidence="8" id="KW-1185">Reference proteome</keyword>
<feature type="transmembrane region" description="Helical" evidence="6">
    <location>
        <begin position="41"/>
        <end position="61"/>
    </location>
</feature>
<evidence type="ECO:0000256" key="3">
    <source>
        <dbReference type="ARBA" id="ARBA00022692"/>
    </source>
</evidence>
<feature type="transmembrane region" description="Helical" evidence="6">
    <location>
        <begin position="179"/>
        <end position="200"/>
    </location>
</feature>
<proteinExistence type="inferred from homology"/>
<evidence type="ECO:0000256" key="4">
    <source>
        <dbReference type="ARBA" id="ARBA00022989"/>
    </source>
</evidence>
<sequence>MAGPSSAFAVLFRRQSAGDTFTVETECGPENDYDGRIGLRVSSIFVILVGSLLGALMPVILARSSRVETPRAAFFIAKYFGSGVIVATAFIHLLAPAVEALTSPCIDPDSPITRYSWAEGIALMTVFFMFFIELISKVDPGKTETAASDNLEAATPTDRHLSHAGEHSDLESMAMQMTAIFILEFGVIFHSIFIGLTLAVSGDEFVVLYIVLVFHQFFEGLGLGSRLAAATWPRGKGWAPSSSLIINGVFDSVSAGILLYTGLVELMAHEFLFNTDMRRSPLSTTLAAFACMFVGFCVLPSPLPPKMQALPPAPQPIGVFDTFLARQTETLIVDEKGMSLSGDSFDIKLASGAPLLRVQGNALSLRGRKEVFDMANNHLFTITSKLLTLTTFIGSKATITFQSNSGKQEVLVMKGNWRSSSAEIVDQATGFVVASIRRQRTAKHYLAGQQTYTVTVAPNVDMALAAAMCICMDEKNNEPA</sequence>
<comment type="caution">
    <text evidence="7">The sequence shown here is derived from an EMBL/GenBank/DDBJ whole genome shotgun (WGS) entry which is preliminary data.</text>
</comment>
<accession>A0A9P1H0Z7</accession>
<dbReference type="Pfam" id="PF02535">
    <property type="entry name" value="Zip"/>
    <property type="match status" value="2"/>
</dbReference>
<feature type="transmembrane region" description="Helical" evidence="6">
    <location>
        <begin position="282"/>
        <end position="299"/>
    </location>
</feature>
<dbReference type="AlphaFoldDB" id="A0A9P1H0Z7"/>
<dbReference type="InterPro" id="IPR025659">
    <property type="entry name" value="Tubby-like_C"/>
</dbReference>
<evidence type="ECO:0000313" key="7">
    <source>
        <dbReference type="EMBL" id="CAI4213969.1"/>
    </source>
</evidence>
<dbReference type="GO" id="GO:0000007">
    <property type="term" value="F:low-affinity zinc ion transmembrane transporter activity"/>
    <property type="evidence" value="ECO:0007669"/>
    <property type="project" value="TreeGrafter"/>
</dbReference>
<feature type="transmembrane region" description="Helical" evidence="6">
    <location>
        <begin position="206"/>
        <end position="223"/>
    </location>
</feature>
<dbReference type="OrthoDB" id="448280at2759"/>
<evidence type="ECO:0000313" key="8">
    <source>
        <dbReference type="Proteomes" id="UP000838763"/>
    </source>
</evidence>
<dbReference type="SUPFAM" id="SSF54518">
    <property type="entry name" value="Tubby C-terminal domain-like"/>
    <property type="match status" value="1"/>
</dbReference>
<comment type="similarity">
    <text evidence="2">Belongs to the LOR family.</text>
</comment>
<name>A0A9P1H0Z7_9PEZI</name>
<keyword evidence="4 6" id="KW-1133">Transmembrane helix</keyword>
<dbReference type="EMBL" id="CALLCH030000010">
    <property type="protein sequence ID" value="CAI4213969.1"/>
    <property type="molecule type" value="Genomic_DNA"/>
</dbReference>
<gene>
    <name evidence="7" type="ORF">PPNO1_LOCUS3706</name>
</gene>
<protein>
    <submittedName>
        <fullName evidence="7">Uncharacterized protein</fullName>
    </submittedName>
</protein>
<dbReference type="Proteomes" id="UP000838763">
    <property type="component" value="Unassembled WGS sequence"/>
</dbReference>
<feature type="transmembrane region" description="Helical" evidence="6">
    <location>
        <begin position="244"/>
        <end position="262"/>
    </location>
</feature>
<comment type="subcellular location">
    <subcellularLocation>
        <location evidence="1">Membrane</location>
        <topology evidence="1">Multi-pass membrane protein</topology>
    </subcellularLocation>
</comment>
<evidence type="ECO:0000256" key="6">
    <source>
        <dbReference type="SAM" id="Phobius"/>
    </source>
</evidence>
<evidence type="ECO:0000256" key="2">
    <source>
        <dbReference type="ARBA" id="ARBA00005437"/>
    </source>
</evidence>
<feature type="transmembrane region" description="Helical" evidence="6">
    <location>
        <begin position="115"/>
        <end position="135"/>
    </location>
</feature>
<evidence type="ECO:0000256" key="5">
    <source>
        <dbReference type="ARBA" id="ARBA00023136"/>
    </source>
</evidence>
<dbReference type="InterPro" id="IPR007612">
    <property type="entry name" value="LOR"/>
</dbReference>
<dbReference type="InterPro" id="IPR038595">
    <property type="entry name" value="LOR_sf"/>
</dbReference>
<feature type="transmembrane region" description="Helical" evidence="6">
    <location>
        <begin position="73"/>
        <end position="95"/>
    </location>
</feature>
<evidence type="ECO:0000256" key="1">
    <source>
        <dbReference type="ARBA" id="ARBA00004141"/>
    </source>
</evidence>
<keyword evidence="3 6" id="KW-0812">Transmembrane</keyword>
<organism evidence="7 8">
    <name type="scientific">Parascedosporium putredinis</name>
    <dbReference type="NCBI Taxonomy" id="1442378"/>
    <lineage>
        <taxon>Eukaryota</taxon>
        <taxon>Fungi</taxon>
        <taxon>Dikarya</taxon>
        <taxon>Ascomycota</taxon>
        <taxon>Pezizomycotina</taxon>
        <taxon>Sordariomycetes</taxon>
        <taxon>Hypocreomycetidae</taxon>
        <taxon>Microascales</taxon>
        <taxon>Microascaceae</taxon>
        <taxon>Parascedosporium</taxon>
    </lineage>
</organism>
<dbReference type="InterPro" id="IPR003689">
    <property type="entry name" value="ZIP"/>
</dbReference>
<reference evidence="7" key="1">
    <citation type="submission" date="2022-11" db="EMBL/GenBank/DDBJ databases">
        <authorList>
            <person name="Scott C."/>
            <person name="Bruce N."/>
        </authorList>
    </citation>
    <scope>NUCLEOTIDE SEQUENCE</scope>
</reference>
<dbReference type="Gene3D" id="2.40.160.200">
    <property type="entry name" value="LURP1-related"/>
    <property type="match status" value="2"/>
</dbReference>